<geneLocation type="plasmid" evidence="1 2">
    <name>AZOBR_p4</name>
</geneLocation>
<gene>
    <name evidence="1" type="ORF">AZOBR_p460076</name>
</gene>
<evidence type="ECO:0000313" key="2">
    <source>
        <dbReference type="Proteomes" id="UP000007319"/>
    </source>
</evidence>
<dbReference type="EMBL" id="HE577331">
    <property type="protein sequence ID" value="CCD03565.1"/>
    <property type="molecule type" value="Genomic_DNA"/>
</dbReference>
<evidence type="ECO:0000313" key="1">
    <source>
        <dbReference type="EMBL" id="CCD03565.1"/>
    </source>
</evidence>
<proteinExistence type="predicted"/>
<dbReference type="Proteomes" id="UP000007319">
    <property type="component" value="Plasmid AZOBR_p4"/>
</dbReference>
<protein>
    <submittedName>
        <fullName evidence="1">Uncharacterized protein</fullName>
    </submittedName>
</protein>
<reference evidence="1 2" key="1">
    <citation type="journal article" date="2011" name="PLoS Genet.">
        <title>Azospirillum genomes reveal transition of bacteria from aquatic to terrestrial environments.</title>
        <authorList>
            <person name="Wisniewski-Dye F."/>
            <person name="Borziak K."/>
            <person name="Khalsa-Moyers G."/>
            <person name="Alexandre G."/>
            <person name="Sukharnikov L.O."/>
            <person name="Wuichet K."/>
            <person name="Hurst G.B."/>
            <person name="McDonald W.H."/>
            <person name="Robertson J.S."/>
            <person name="Barbe V."/>
            <person name="Calteau A."/>
            <person name="Rouy Z."/>
            <person name="Mangenot S."/>
            <person name="Prigent-Combaret C."/>
            <person name="Normand P."/>
            <person name="Boyer M."/>
            <person name="Siguier P."/>
            <person name="Dessaux Y."/>
            <person name="Elmerich C."/>
            <person name="Condemine G."/>
            <person name="Krishnen G."/>
            <person name="Kennedy I."/>
            <person name="Paterson A.H."/>
            <person name="Gonzalez V."/>
            <person name="Mavingui P."/>
            <person name="Zhulin I.B."/>
        </authorList>
    </citation>
    <scope>NUCLEOTIDE SEQUENCE [LARGE SCALE GENOMIC DNA]</scope>
    <source>
        <strain evidence="1 2">Sp245</strain>
    </source>
</reference>
<name>A0A9P1K114_9PROT</name>
<organism evidence="1 2">
    <name type="scientific">Azospirillum baldaniorum</name>
    <dbReference type="NCBI Taxonomy" id="1064539"/>
    <lineage>
        <taxon>Bacteria</taxon>
        <taxon>Pseudomonadati</taxon>
        <taxon>Pseudomonadota</taxon>
        <taxon>Alphaproteobacteria</taxon>
        <taxon>Rhodospirillales</taxon>
        <taxon>Azospirillaceae</taxon>
        <taxon>Azospirillum</taxon>
    </lineage>
</organism>
<keyword evidence="2" id="KW-1185">Reference proteome</keyword>
<accession>A0A9P1K114</accession>
<sequence length="51" mass="5541">MAAPALCLKAARKVALRIAKTTAPARRTTPIDRFIKMSGFDILKSQTPCIP</sequence>
<dbReference type="AlphaFoldDB" id="A0A9P1K114"/>
<keyword evidence="1" id="KW-0614">Plasmid</keyword>
<dbReference type="KEGG" id="abs:AZOBR_p460076"/>